<dbReference type="PROSITE" id="PS00134">
    <property type="entry name" value="TRYPSIN_HIS"/>
    <property type="match status" value="1"/>
</dbReference>
<keyword evidence="2" id="KW-0964">Secreted</keyword>
<keyword evidence="9" id="KW-1185">Reference proteome</keyword>
<feature type="domain" description="Peptidase S1" evidence="7">
    <location>
        <begin position="29"/>
        <end position="171"/>
    </location>
</feature>
<dbReference type="SUPFAM" id="SSF50494">
    <property type="entry name" value="Trypsin-like serine proteases"/>
    <property type="match status" value="3"/>
</dbReference>
<dbReference type="Proteomes" id="UP000037510">
    <property type="component" value="Unassembled WGS sequence"/>
</dbReference>
<keyword evidence="6" id="KW-1015">Disulfide bond</keyword>
<evidence type="ECO:0000256" key="5">
    <source>
        <dbReference type="ARBA" id="ARBA00022825"/>
    </source>
</evidence>
<dbReference type="STRING" id="104452.A0A0L7K472"/>
<evidence type="ECO:0000259" key="7">
    <source>
        <dbReference type="PROSITE" id="PS50240"/>
    </source>
</evidence>
<dbReference type="EMBL" id="JTDY01010869">
    <property type="protein sequence ID" value="KOB57934.1"/>
    <property type="molecule type" value="Genomic_DNA"/>
</dbReference>
<dbReference type="InterPro" id="IPR009003">
    <property type="entry name" value="Peptidase_S1_PA"/>
</dbReference>
<dbReference type="InterPro" id="IPR001254">
    <property type="entry name" value="Trypsin_dom"/>
</dbReference>
<keyword evidence="3" id="KW-0645">Protease</keyword>
<dbReference type="PANTHER" id="PTHR24264:SF65">
    <property type="entry name" value="SRCR DOMAIN-CONTAINING PROTEIN"/>
    <property type="match status" value="1"/>
</dbReference>
<evidence type="ECO:0000256" key="6">
    <source>
        <dbReference type="ARBA" id="ARBA00023157"/>
    </source>
</evidence>
<dbReference type="SMART" id="SM00020">
    <property type="entry name" value="Tryp_SPc"/>
    <property type="match status" value="1"/>
</dbReference>
<evidence type="ECO:0000256" key="2">
    <source>
        <dbReference type="ARBA" id="ARBA00022525"/>
    </source>
</evidence>
<proteinExistence type="predicted"/>
<keyword evidence="5" id="KW-0720">Serine protease</keyword>
<accession>A0A0L7K472</accession>
<protein>
    <submittedName>
        <fullName evidence="8">Plasma kallikrein</fullName>
    </submittedName>
</protein>
<dbReference type="PANTHER" id="PTHR24264">
    <property type="entry name" value="TRYPSIN-RELATED"/>
    <property type="match status" value="1"/>
</dbReference>
<dbReference type="PROSITE" id="PS50240">
    <property type="entry name" value="TRYPSIN_DOM"/>
    <property type="match status" value="1"/>
</dbReference>
<dbReference type="InterPro" id="IPR043504">
    <property type="entry name" value="Peptidase_S1_PA_chymotrypsin"/>
</dbReference>
<dbReference type="PRINTS" id="PR00722">
    <property type="entry name" value="CHYMOTRYPSIN"/>
</dbReference>
<evidence type="ECO:0000313" key="8">
    <source>
        <dbReference type="EMBL" id="KOB57934.1"/>
    </source>
</evidence>
<dbReference type="CDD" id="cd00190">
    <property type="entry name" value="Tryp_SPc"/>
    <property type="match status" value="1"/>
</dbReference>
<evidence type="ECO:0000313" key="9">
    <source>
        <dbReference type="Proteomes" id="UP000037510"/>
    </source>
</evidence>
<dbReference type="AlphaFoldDB" id="A0A0L7K472"/>
<dbReference type="Gene3D" id="2.40.10.10">
    <property type="entry name" value="Trypsin-like serine proteases"/>
    <property type="match status" value="2"/>
</dbReference>
<evidence type="ECO:0000256" key="3">
    <source>
        <dbReference type="ARBA" id="ARBA00022670"/>
    </source>
</evidence>
<comment type="subcellular location">
    <subcellularLocation>
        <location evidence="1">Secreted</location>
    </subcellularLocation>
</comment>
<dbReference type="InterPro" id="IPR018114">
    <property type="entry name" value="TRYPSIN_HIS"/>
</dbReference>
<keyword evidence="4" id="KW-0378">Hydrolase</keyword>
<dbReference type="GO" id="GO:0004252">
    <property type="term" value="F:serine-type endopeptidase activity"/>
    <property type="evidence" value="ECO:0007669"/>
    <property type="project" value="InterPro"/>
</dbReference>
<dbReference type="InterPro" id="IPR050127">
    <property type="entry name" value="Serine_Proteases_S1"/>
</dbReference>
<reference evidence="8 9" key="1">
    <citation type="journal article" date="2015" name="Genome Biol. Evol.">
        <title>The genome of winter moth (Operophtera brumata) provides a genomic perspective on sexual dimorphism and phenology.</title>
        <authorList>
            <person name="Derks M.F."/>
            <person name="Smit S."/>
            <person name="Salis L."/>
            <person name="Schijlen E."/>
            <person name="Bossers A."/>
            <person name="Mateman C."/>
            <person name="Pijl A.S."/>
            <person name="de Ridder D."/>
            <person name="Groenen M.A."/>
            <person name="Visser M.E."/>
            <person name="Megens H.J."/>
        </authorList>
    </citation>
    <scope>NUCLEOTIDE SEQUENCE [LARGE SCALE GENOMIC DNA]</scope>
    <source>
        <strain evidence="8">WM2013NL</strain>
        <tissue evidence="8">Head and thorax</tissue>
    </source>
</reference>
<dbReference type="GO" id="GO:0005615">
    <property type="term" value="C:extracellular space"/>
    <property type="evidence" value="ECO:0007669"/>
    <property type="project" value="TreeGrafter"/>
</dbReference>
<gene>
    <name evidence="8" type="ORF">OBRU01_25613</name>
</gene>
<name>A0A0L7K472_OPEBR</name>
<sequence>MMSSCGKLGRFQGSAATRLRGRMHEMIRIIGGRPAPPGKWPWQVAVLNRYKEAFCGGTLVSIRWVVTAAHCVRRRLYVRLGEHDLLLRNRGEVEMRVTEAVVHPRYDPDTVVNDVAMLRYTRWMLVRCKEHDLLLRNRGEVEMRVTEAVVHPRYDPDTVVNDVAMLRYTRWMLVRCREHDLLLRNRGEVEMRVTEAVVHPRYDPDTVVNDVVMLPYVYDIILLLL</sequence>
<dbReference type="Pfam" id="PF00089">
    <property type="entry name" value="Trypsin"/>
    <property type="match status" value="1"/>
</dbReference>
<evidence type="ECO:0000256" key="1">
    <source>
        <dbReference type="ARBA" id="ARBA00004613"/>
    </source>
</evidence>
<organism evidence="8 9">
    <name type="scientific">Operophtera brumata</name>
    <name type="common">Winter moth</name>
    <name type="synonym">Phalaena brumata</name>
    <dbReference type="NCBI Taxonomy" id="104452"/>
    <lineage>
        <taxon>Eukaryota</taxon>
        <taxon>Metazoa</taxon>
        <taxon>Ecdysozoa</taxon>
        <taxon>Arthropoda</taxon>
        <taxon>Hexapoda</taxon>
        <taxon>Insecta</taxon>
        <taxon>Pterygota</taxon>
        <taxon>Neoptera</taxon>
        <taxon>Endopterygota</taxon>
        <taxon>Lepidoptera</taxon>
        <taxon>Glossata</taxon>
        <taxon>Ditrysia</taxon>
        <taxon>Geometroidea</taxon>
        <taxon>Geometridae</taxon>
        <taxon>Larentiinae</taxon>
        <taxon>Operophtera</taxon>
    </lineage>
</organism>
<dbReference type="InterPro" id="IPR001314">
    <property type="entry name" value="Peptidase_S1A"/>
</dbReference>
<comment type="caution">
    <text evidence="8">The sequence shown here is derived from an EMBL/GenBank/DDBJ whole genome shotgun (WGS) entry which is preliminary data.</text>
</comment>
<dbReference type="FunFam" id="2.40.10.10:FF:000005">
    <property type="entry name" value="Serine protease 37"/>
    <property type="match status" value="1"/>
</dbReference>
<dbReference type="GO" id="GO:0006508">
    <property type="term" value="P:proteolysis"/>
    <property type="evidence" value="ECO:0007669"/>
    <property type="project" value="UniProtKB-KW"/>
</dbReference>
<evidence type="ECO:0000256" key="4">
    <source>
        <dbReference type="ARBA" id="ARBA00022801"/>
    </source>
</evidence>